<protein>
    <submittedName>
        <fullName evidence="3">Biopolymer transporter ExbB</fullName>
    </submittedName>
</protein>
<keyword evidence="2" id="KW-0472">Membrane</keyword>
<sequence>MMLVVLALVVAGGWLAYGRILPIFLANRWLNGLILAVFVLGVLACFWQVWQLINSVSWIERFAARRRAAAEKGVAARSEADGDTAPRLLAPLAAMLGARGPVGGVISTGSARSILESVATRIEELRDITRYLANLLIFLGLLGTFYGLATTIPAVVETIRALAPTEGESGIEVFSRMMTGLETQLGGMSTAFSSSLLGLAGSLVVGLLELFATHGQNRFYRELEEWMSGFTRVSLAASDGDGMDQAAMGGFIEHLATQMERLQLFHAERDALRDEAAAMADERVVVMAEAIEALARQVESEREATVARAVGLTQAINRMADGQERVVMGQDRMLRLAEDQSAAAPNRATDLAGIESALNRIATDLNDGRAEMLADLRADILVLTRAVRAHRFGDPFRDDLLDNPEGHPKNGGR</sequence>
<keyword evidence="4" id="KW-1185">Reference proteome</keyword>
<name>A0ABT1MP29_9RHOB</name>
<dbReference type="Proteomes" id="UP001203945">
    <property type="component" value="Unassembled WGS sequence"/>
</dbReference>
<accession>A0ABT1MP29</accession>
<evidence type="ECO:0000313" key="4">
    <source>
        <dbReference type="Proteomes" id="UP001203945"/>
    </source>
</evidence>
<dbReference type="EMBL" id="JAKZEU010000002">
    <property type="protein sequence ID" value="MCQ0969864.1"/>
    <property type="molecule type" value="Genomic_DNA"/>
</dbReference>
<dbReference type="RefSeq" id="WP_255329506.1">
    <property type="nucleotide sequence ID" value="NZ_JAKZEU010000002.1"/>
</dbReference>
<proteinExistence type="predicted"/>
<feature type="transmembrane region" description="Helical" evidence="2">
    <location>
        <begin position="191"/>
        <end position="212"/>
    </location>
</feature>
<feature type="transmembrane region" description="Helical" evidence="2">
    <location>
        <begin position="131"/>
        <end position="156"/>
    </location>
</feature>
<gene>
    <name evidence="3" type="ORF">MLD63_05415</name>
</gene>
<feature type="region of interest" description="Disordered" evidence="1">
    <location>
        <begin position="394"/>
        <end position="413"/>
    </location>
</feature>
<organism evidence="3 4">
    <name type="scientific">Paracoccus albicereus</name>
    <dbReference type="NCBI Taxonomy" id="2922394"/>
    <lineage>
        <taxon>Bacteria</taxon>
        <taxon>Pseudomonadati</taxon>
        <taxon>Pseudomonadota</taxon>
        <taxon>Alphaproteobacteria</taxon>
        <taxon>Rhodobacterales</taxon>
        <taxon>Paracoccaceae</taxon>
        <taxon>Paracoccus</taxon>
    </lineage>
</organism>
<keyword evidence="2" id="KW-0812">Transmembrane</keyword>
<evidence type="ECO:0000256" key="1">
    <source>
        <dbReference type="SAM" id="MobiDB-lite"/>
    </source>
</evidence>
<reference evidence="3 4" key="1">
    <citation type="submission" date="2022-03" db="EMBL/GenBank/DDBJ databases">
        <authorList>
            <person name="He Y."/>
        </authorList>
    </citation>
    <scope>NUCLEOTIDE SEQUENCE [LARGE SCALE GENOMIC DNA]</scope>
    <source>
        <strain evidence="3 4">TK19116</strain>
    </source>
</reference>
<keyword evidence="2" id="KW-1133">Transmembrane helix</keyword>
<evidence type="ECO:0000256" key="2">
    <source>
        <dbReference type="SAM" id="Phobius"/>
    </source>
</evidence>
<comment type="caution">
    <text evidence="3">The sequence shown here is derived from an EMBL/GenBank/DDBJ whole genome shotgun (WGS) entry which is preliminary data.</text>
</comment>
<evidence type="ECO:0000313" key="3">
    <source>
        <dbReference type="EMBL" id="MCQ0969864.1"/>
    </source>
</evidence>
<feature type="transmembrane region" description="Helical" evidence="2">
    <location>
        <begin position="28"/>
        <end position="50"/>
    </location>
</feature>